<evidence type="ECO:0000256" key="1">
    <source>
        <dbReference type="ARBA" id="ARBA00004370"/>
    </source>
</evidence>
<comment type="subcellular location">
    <subcellularLocation>
        <location evidence="1">Membrane</location>
    </subcellularLocation>
</comment>
<keyword evidence="8" id="KW-1185">Reference proteome</keyword>
<comment type="caution">
    <text evidence="7">The sequence shown here is derived from an EMBL/GenBank/DDBJ whole genome shotgun (WGS) entry which is preliminary data.</text>
</comment>
<dbReference type="NCBIfam" id="TIGR02228">
    <property type="entry name" value="sigpep_I_arch"/>
    <property type="match status" value="1"/>
</dbReference>
<feature type="transmembrane region" description="Helical" evidence="6">
    <location>
        <begin position="143"/>
        <end position="160"/>
    </location>
</feature>
<dbReference type="EMBL" id="JAGVRK010000001">
    <property type="protein sequence ID" value="MBS2969628.1"/>
    <property type="molecule type" value="Genomic_DNA"/>
</dbReference>
<dbReference type="PANTHER" id="PTHR10806:SF6">
    <property type="entry name" value="SIGNAL PEPTIDASE COMPLEX CATALYTIC SUBUNIT SEC11"/>
    <property type="match status" value="1"/>
</dbReference>
<dbReference type="Proteomes" id="UP000682403">
    <property type="component" value="Unassembled WGS sequence"/>
</dbReference>
<dbReference type="EC" id="3.4.21.89" evidence="5"/>
<feature type="transmembrane region" description="Helical" evidence="6">
    <location>
        <begin position="118"/>
        <end position="137"/>
    </location>
</feature>
<dbReference type="CDD" id="cd06462">
    <property type="entry name" value="Peptidase_S24_S26"/>
    <property type="match status" value="1"/>
</dbReference>
<dbReference type="PANTHER" id="PTHR10806">
    <property type="entry name" value="SIGNAL PEPTIDASE COMPLEX CATALYTIC SUBUNIT SEC11"/>
    <property type="match status" value="1"/>
</dbReference>
<gene>
    <name evidence="7" type="ORF">J9317_12715</name>
</gene>
<organism evidence="7 8">
    <name type="scientific">Metabacillus flavus</name>
    <dbReference type="NCBI Taxonomy" id="2823519"/>
    <lineage>
        <taxon>Bacteria</taxon>
        <taxon>Bacillati</taxon>
        <taxon>Bacillota</taxon>
        <taxon>Bacilli</taxon>
        <taxon>Bacillales</taxon>
        <taxon>Bacillaceae</taxon>
        <taxon>Metabacillus</taxon>
    </lineage>
</organism>
<dbReference type="InterPro" id="IPR036286">
    <property type="entry name" value="LexA/Signal_pep-like_sf"/>
</dbReference>
<dbReference type="PRINTS" id="PR00728">
    <property type="entry name" value="SIGNALPTASE"/>
</dbReference>
<dbReference type="InterPro" id="IPR001733">
    <property type="entry name" value="Peptidase_S26B"/>
</dbReference>
<name>A0ABS5LFW1_9BACI</name>
<dbReference type="SUPFAM" id="SSF51306">
    <property type="entry name" value="LexA/Signal peptidase"/>
    <property type="match status" value="1"/>
</dbReference>
<evidence type="ECO:0000256" key="2">
    <source>
        <dbReference type="ARBA" id="ARBA00022692"/>
    </source>
</evidence>
<evidence type="ECO:0000256" key="3">
    <source>
        <dbReference type="ARBA" id="ARBA00022989"/>
    </source>
</evidence>
<evidence type="ECO:0000256" key="6">
    <source>
        <dbReference type="SAM" id="Phobius"/>
    </source>
</evidence>
<evidence type="ECO:0000256" key="4">
    <source>
        <dbReference type="ARBA" id="ARBA00023136"/>
    </source>
</evidence>
<keyword evidence="3 6" id="KW-1133">Transmembrane helix</keyword>
<proteinExistence type="predicted"/>
<protein>
    <recommendedName>
        <fullName evidence="5">Signal peptidase I</fullName>
        <ecNumber evidence="5">3.4.21.89</ecNumber>
    </recommendedName>
</protein>
<feature type="transmembrane region" description="Helical" evidence="6">
    <location>
        <begin position="12"/>
        <end position="30"/>
    </location>
</feature>
<keyword evidence="7" id="KW-0378">Hydrolase</keyword>
<accession>A0ABS5LFW1</accession>
<evidence type="ECO:0000256" key="5">
    <source>
        <dbReference type="NCBIfam" id="TIGR02228"/>
    </source>
</evidence>
<reference evidence="7 8" key="1">
    <citation type="submission" date="2021-04" db="EMBL/GenBank/DDBJ databases">
        <title>Metabacillus sp. strain KIGAM252 whole genome sequence.</title>
        <authorList>
            <person name="Seo M.-J."/>
            <person name="Cho E.-S."/>
            <person name="Hwang C.Y."/>
            <person name="Yoon D.J."/>
        </authorList>
    </citation>
    <scope>NUCLEOTIDE SEQUENCE [LARGE SCALE GENOMIC DNA]</scope>
    <source>
        <strain evidence="7 8">KIGAM252</strain>
    </source>
</reference>
<evidence type="ECO:0000313" key="7">
    <source>
        <dbReference type="EMBL" id="MBS2969628.1"/>
    </source>
</evidence>
<evidence type="ECO:0000313" key="8">
    <source>
        <dbReference type="Proteomes" id="UP000682403"/>
    </source>
</evidence>
<keyword evidence="4 6" id="KW-0472">Membrane</keyword>
<keyword evidence="2 6" id="KW-0812">Transmembrane</keyword>
<dbReference type="GO" id="GO:0009003">
    <property type="term" value="F:signal peptidase activity"/>
    <property type="evidence" value="ECO:0007669"/>
    <property type="project" value="UniProtKB-EC"/>
</dbReference>
<sequence>MGDKMFNNIRIYALRFTFLLGILFYVLLLGNTNQFLPFHLKNVLSGSMEPVFSTGSMILIKKLEAKEVLQKGEIITFKTKDEILITHRIHEVLNNQTYRTKGDANDGIDRELVKRENIVGSYTGLTIPFAGYLFIYIQSNTSSFLVLLILPGLFFLYLAYKLLFQQAKAKIDY</sequence>
<dbReference type="RefSeq" id="WP_211559143.1">
    <property type="nucleotide sequence ID" value="NZ_JAGVRK010000001.1"/>
</dbReference>